<sequence>MRKLLYFLITLFVVVLLSACGQGQQNTTDNNTAEQVEIKDGEKPVVTMVMDNGGEIVIELYPEVAPKTVENFVQLVEQGFYDGLTFHRVIPGFMIQGGDPSGDGTGGSGETIPGEFESNGYDNPLLHEEGVISMARSQDPDSASSQFFIMDADSPHLDGDYAAFGKVISGMEVVHEIANVERGRNDKPVDDQVISQMTVELTQE</sequence>
<evidence type="ECO:0000259" key="6">
    <source>
        <dbReference type="PROSITE" id="PS50072"/>
    </source>
</evidence>
<dbReference type="AlphaFoldDB" id="A0A7C8L034"/>
<keyword evidence="8" id="KW-1185">Reference proteome</keyword>
<evidence type="ECO:0000256" key="1">
    <source>
        <dbReference type="ARBA" id="ARBA00000971"/>
    </source>
</evidence>
<feature type="chain" id="PRO_5039751003" description="Peptidyl-prolyl cis-trans isomerase" evidence="5">
    <location>
        <begin position="20"/>
        <end position="204"/>
    </location>
</feature>
<dbReference type="OrthoDB" id="9807797at2"/>
<dbReference type="InterPro" id="IPR029000">
    <property type="entry name" value="Cyclophilin-like_dom_sf"/>
</dbReference>
<evidence type="ECO:0000313" key="7">
    <source>
        <dbReference type="EMBL" id="KAB8137816.1"/>
    </source>
</evidence>
<dbReference type="SUPFAM" id="SSF50891">
    <property type="entry name" value="Cyclophilin-like"/>
    <property type="match status" value="1"/>
</dbReference>
<comment type="catalytic activity">
    <reaction evidence="1 5">
        <text>[protein]-peptidylproline (omega=180) = [protein]-peptidylproline (omega=0)</text>
        <dbReference type="Rhea" id="RHEA:16237"/>
        <dbReference type="Rhea" id="RHEA-COMP:10747"/>
        <dbReference type="Rhea" id="RHEA-COMP:10748"/>
        <dbReference type="ChEBI" id="CHEBI:83833"/>
        <dbReference type="ChEBI" id="CHEBI:83834"/>
        <dbReference type="EC" id="5.2.1.8"/>
    </reaction>
</comment>
<dbReference type="PANTHER" id="PTHR45625:SF4">
    <property type="entry name" value="PEPTIDYLPROLYL ISOMERASE DOMAIN AND WD REPEAT-CONTAINING PROTEIN 1"/>
    <property type="match status" value="1"/>
</dbReference>
<keyword evidence="5" id="KW-0732">Signal</keyword>
<evidence type="ECO:0000256" key="2">
    <source>
        <dbReference type="ARBA" id="ARBA00002388"/>
    </source>
</evidence>
<accession>A0A7C8L034</accession>
<dbReference type="GO" id="GO:0006457">
    <property type="term" value="P:protein folding"/>
    <property type="evidence" value="ECO:0007669"/>
    <property type="project" value="InterPro"/>
</dbReference>
<dbReference type="PROSITE" id="PS00170">
    <property type="entry name" value="CSA_PPIASE_1"/>
    <property type="match status" value="1"/>
</dbReference>
<feature type="signal peptide" evidence="5">
    <location>
        <begin position="1"/>
        <end position="19"/>
    </location>
</feature>
<dbReference type="EMBL" id="WEID01000035">
    <property type="protein sequence ID" value="KAB8137816.1"/>
    <property type="molecule type" value="Genomic_DNA"/>
</dbReference>
<dbReference type="GO" id="GO:0003755">
    <property type="term" value="F:peptidyl-prolyl cis-trans isomerase activity"/>
    <property type="evidence" value="ECO:0007669"/>
    <property type="project" value="UniProtKB-UniRule"/>
</dbReference>
<dbReference type="CDD" id="cd00317">
    <property type="entry name" value="cyclophilin"/>
    <property type="match status" value="1"/>
</dbReference>
<dbReference type="EC" id="5.2.1.8" evidence="5"/>
<proteinExistence type="inferred from homology"/>
<organism evidence="7 8">
    <name type="scientific">Gracilibacillus oryzae</name>
    <dbReference type="NCBI Taxonomy" id="1672701"/>
    <lineage>
        <taxon>Bacteria</taxon>
        <taxon>Bacillati</taxon>
        <taxon>Bacillota</taxon>
        <taxon>Bacilli</taxon>
        <taxon>Bacillales</taxon>
        <taxon>Bacillaceae</taxon>
        <taxon>Gracilibacillus</taxon>
    </lineage>
</organism>
<dbReference type="PROSITE" id="PS50072">
    <property type="entry name" value="CSA_PPIASE_2"/>
    <property type="match status" value="1"/>
</dbReference>
<keyword evidence="3 5" id="KW-0697">Rotamase</keyword>
<dbReference type="InterPro" id="IPR020892">
    <property type="entry name" value="Cyclophilin-type_PPIase_CS"/>
</dbReference>
<dbReference type="RefSeq" id="WP_153402424.1">
    <property type="nucleotide sequence ID" value="NZ_ML762427.1"/>
</dbReference>
<evidence type="ECO:0000313" key="8">
    <source>
        <dbReference type="Proteomes" id="UP000480246"/>
    </source>
</evidence>
<evidence type="ECO:0000256" key="4">
    <source>
        <dbReference type="ARBA" id="ARBA00023235"/>
    </source>
</evidence>
<comment type="function">
    <text evidence="2 5">PPIases accelerate the folding of proteins. It catalyzes the cis-trans isomerization of proline imidic peptide bonds in oligopeptides.</text>
</comment>
<evidence type="ECO:0000256" key="5">
    <source>
        <dbReference type="RuleBase" id="RU363019"/>
    </source>
</evidence>
<evidence type="ECO:0000256" key="3">
    <source>
        <dbReference type="ARBA" id="ARBA00023110"/>
    </source>
</evidence>
<dbReference type="InterPro" id="IPR002130">
    <property type="entry name" value="Cyclophilin-type_PPIase_dom"/>
</dbReference>
<dbReference type="PRINTS" id="PR00153">
    <property type="entry name" value="CSAPPISMRASE"/>
</dbReference>
<feature type="domain" description="PPIase cyclophilin-type" evidence="6">
    <location>
        <begin position="54"/>
        <end position="199"/>
    </location>
</feature>
<comment type="similarity">
    <text evidence="5">Belongs to the cyclophilin-type PPIase family.</text>
</comment>
<gene>
    <name evidence="7" type="ORF">F9U64_07720</name>
</gene>
<keyword evidence="4 5" id="KW-0413">Isomerase</keyword>
<reference evidence="7 8" key="1">
    <citation type="submission" date="2019-10" db="EMBL/GenBank/DDBJ databases">
        <title>Gracilibacillus sp. nov. isolated from rice seeds.</title>
        <authorList>
            <person name="He S."/>
        </authorList>
    </citation>
    <scope>NUCLEOTIDE SEQUENCE [LARGE SCALE GENOMIC DNA]</scope>
    <source>
        <strain evidence="7 8">TD8</strain>
    </source>
</reference>
<dbReference type="InterPro" id="IPR044666">
    <property type="entry name" value="Cyclophilin_A-like"/>
</dbReference>
<comment type="caution">
    <text evidence="7">The sequence shown here is derived from an EMBL/GenBank/DDBJ whole genome shotgun (WGS) entry which is preliminary data.</text>
</comment>
<dbReference type="Pfam" id="PF00160">
    <property type="entry name" value="Pro_isomerase"/>
    <property type="match status" value="1"/>
</dbReference>
<dbReference type="Proteomes" id="UP000480246">
    <property type="component" value="Unassembled WGS sequence"/>
</dbReference>
<protein>
    <recommendedName>
        <fullName evidence="5">Peptidyl-prolyl cis-trans isomerase</fullName>
        <shortName evidence="5">PPIase</shortName>
        <ecNumber evidence="5">5.2.1.8</ecNumber>
    </recommendedName>
</protein>
<name>A0A7C8L034_9BACI</name>
<dbReference type="PANTHER" id="PTHR45625">
    <property type="entry name" value="PEPTIDYL-PROLYL CIS-TRANS ISOMERASE-RELATED"/>
    <property type="match status" value="1"/>
</dbReference>
<dbReference type="PROSITE" id="PS51257">
    <property type="entry name" value="PROKAR_LIPOPROTEIN"/>
    <property type="match status" value="1"/>
</dbReference>
<dbReference type="Gene3D" id="2.40.100.10">
    <property type="entry name" value="Cyclophilin-like"/>
    <property type="match status" value="1"/>
</dbReference>